<dbReference type="CDD" id="cd00075">
    <property type="entry name" value="HATPase"/>
    <property type="match status" value="1"/>
</dbReference>
<evidence type="ECO:0000256" key="2">
    <source>
        <dbReference type="ARBA" id="ARBA00012438"/>
    </source>
</evidence>
<dbReference type="PROSITE" id="PS50109">
    <property type="entry name" value="HIS_KIN"/>
    <property type="match status" value="1"/>
</dbReference>
<dbReference type="InterPro" id="IPR004358">
    <property type="entry name" value="Sig_transdc_His_kin-like_C"/>
</dbReference>
<dbReference type="PRINTS" id="PR00344">
    <property type="entry name" value="BCTRLSENSOR"/>
</dbReference>
<dbReference type="InterPro" id="IPR050980">
    <property type="entry name" value="2C_sensor_his_kinase"/>
</dbReference>
<dbReference type="EC" id="2.7.13.3" evidence="2"/>
<evidence type="ECO:0000256" key="7">
    <source>
        <dbReference type="SAM" id="MobiDB-lite"/>
    </source>
</evidence>
<evidence type="ECO:0000256" key="3">
    <source>
        <dbReference type="ARBA" id="ARBA00022553"/>
    </source>
</evidence>
<dbReference type="PANTHER" id="PTHR44936">
    <property type="entry name" value="SENSOR PROTEIN CREC"/>
    <property type="match status" value="1"/>
</dbReference>
<keyword evidence="4" id="KW-0808">Transferase</keyword>
<sequence>MRRTPRRRRPRDRRRRRPGVVPEDRERIFERFARGPRAARRSLPGAGLGLAIVAETAARHGGAAWCSDAPEGGARFTLSLPAAQS</sequence>
<dbReference type="PANTHER" id="PTHR44936:SF9">
    <property type="entry name" value="SENSOR PROTEIN CREC"/>
    <property type="match status" value="1"/>
</dbReference>
<comment type="catalytic activity">
    <reaction evidence="1">
        <text>ATP + protein L-histidine = ADP + protein N-phospho-L-histidine.</text>
        <dbReference type="EC" id="2.7.13.3"/>
    </reaction>
</comment>
<feature type="compositionally biased region" description="Basic residues" evidence="7">
    <location>
        <begin position="1"/>
        <end position="18"/>
    </location>
</feature>
<keyword evidence="10" id="KW-1185">Reference proteome</keyword>
<dbReference type="InterPro" id="IPR005467">
    <property type="entry name" value="His_kinase_dom"/>
</dbReference>
<feature type="domain" description="Histidine kinase" evidence="8">
    <location>
        <begin position="18"/>
        <end position="84"/>
    </location>
</feature>
<feature type="region of interest" description="Disordered" evidence="7">
    <location>
        <begin position="1"/>
        <end position="21"/>
    </location>
</feature>
<reference evidence="9 10" key="1">
    <citation type="submission" date="2023-12" db="EMBL/GenBank/DDBJ databases">
        <title>Blastococcus brunescens sp. nov., an actonobacterium isolated from sandstone collected in sahara desert.</title>
        <authorList>
            <person name="Gtari M."/>
            <person name="Ghodhbane F."/>
        </authorList>
    </citation>
    <scope>NUCLEOTIDE SEQUENCE [LARGE SCALE GENOMIC DNA]</scope>
    <source>
        <strain evidence="9 10">BMG 8361</strain>
    </source>
</reference>
<name>A0ABZ1BBY5_9ACTN</name>
<evidence type="ECO:0000256" key="4">
    <source>
        <dbReference type="ARBA" id="ARBA00022679"/>
    </source>
</evidence>
<evidence type="ECO:0000259" key="8">
    <source>
        <dbReference type="PROSITE" id="PS50109"/>
    </source>
</evidence>
<proteinExistence type="predicted"/>
<dbReference type="Gene3D" id="3.30.565.10">
    <property type="entry name" value="Histidine kinase-like ATPase, C-terminal domain"/>
    <property type="match status" value="1"/>
</dbReference>
<gene>
    <name evidence="9" type="ORF">U6N30_32235</name>
</gene>
<dbReference type="Proteomes" id="UP001324287">
    <property type="component" value="Chromosome"/>
</dbReference>
<dbReference type="SUPFAM" id="SSF55874">
    <property type="entry name" value="ATPase domain of HSP90 chaperone/DNA topoisomerase II/histidine kinase"/>
    <property type="match status" value="1"/>
</dbReference>
<dbReference type="InterPro" id="IPR036890">
    <property type="entry name" value="HATPase_C_sf"/>
</dbReference>
<evidence type="ECO:0000313" key="9">
    <source>
        <dbReference type="EMBL" id="WRL67264.1"/>
    </source>
</evidence>
<dbReference type="RefSeq" id="WP_324278571.1">
    <property type="nucleotide sequence ID" value="NZ_CP141261.1"/>
</dbReference>
<accession>A0ABZ1BBY5</accession>
<dbReference type="InterPro" id="IPR003594">
    <property type="entry name" value="HATPase_dom"/>
</dbReference>
<evidence type="ECO:0000256" key="6">
    <source>
        <dbReference type="ARBA" id="ARBA00023012"/>
    </source>
</evidence>
<evidence type="ECO:0000256" key="1">
    <source>
        <dbReference type="ARBA" id="ARBA00000085"/>
    </source>
</evidence>
<keyword evidence="6" id="KW-0902">Two-component regulatory system</keyword>
<protein>
    <recommendedName>
        <fullName evidence="2">histidine kinase</fullName>
        <ecNumber evidence="2">2.7.13.3</ecNumber>
    </recommendedName>
</protein>
<dbReference type="GO" id="GO:0016301">
    <property type="term" value="F:kinase activity"/>
    <property type="evidence" value="ECO:0007669"/>
    <property type="project" value="UniProtKB-KW"/>
</dbReference>
<organism evidence="9 10">
    <name type="scientific">Blastococcus brunescens</name>
    <dbReference type="NCBI Taxonomy" id="1564165"/>
    <lineage>
        <taxon>Bacteria</taxon>
        <taxon>Bacillati</taxon>
        <taxon>Actinomycetota</taxon>
        <taxon>Actinomycetes</taxon>
        <taxon>Geodermatophilales</taxon>
        <taxon>Geodermatophilaceae</taxon>
        <taxon>Blastococcus</taxon>
    </lineage>
</organism>
<evidence type="ECO:0000313" key="10">
    <source>
        <dbReference type="Proteomes" id="UP001324287"/>
    </source>
</evidence>
<keyword evidence="5 9" id="KW-0418">Kinase</keyword>
<keyword evidence="3" id="KW-0597">Phosphoprotein</keyword>
<dbReference type="Pfam" id="PF02518">
    <property type="entry name" value="HATPase_c"/>
    <property type="match status" value="1"/>
</dbReference>
<evidence type="ECO:0000256" key="5">
    <source>
        <dbReference type="ARBA" id="ARBA00022777"/>
    </source>
</evidence>
<dbReference type="EMBL" id="CP141261">
    <property type="protein sequence ID" value="WRL67264.1"/>
    <property type="molecule type" value="Genomic_DNA"/>
</dbReference>